<protein>
    <recommendedName>
        <fullName evidence="3">DUF4304 domain-containing protein</fullName>
    </recommendedName>
</protein>
<organism evidence="1 2">
    <name type="scientific">Flavobacterium ardleyense</name>
    <dbReference type="NCBI Taxonomy" id="2038737"/>
    <lineage>
        <taxon>Bacteria</taxon>
        <taxon>Pseudomonadati</taxon>
        <taxon>Bacteroidota</taxon>
        <taxon>Flavobacteriia</taxon>
        <taxon>Flavobacteriales</taxon>
        <taxon>Flavobacteriaceae</taxon>
        <taxon>Flavobacterium</taxon>
    </lineage>
</organism>
<keyword evidence="2" id="KW-1185">Reference proteome</keyword>
<sequence length="192" mass="23127">MTRNWKEHIEEYLKSLNINYDKQVSGLTSFFITYYFNGIYLGLEFQNSTYLSKIEVGRKIDHFASNYKIIFDKRKFKNFRVKQNSFEIDSNINYELDFTETNKIVLDRFLKTLLEKGWSEKTYEIEEAAYRIKITIESSEYFISLKSSVEEDVPFLFDSFFRRVEDIWYNLNFNGKQKIIINHIEPSKKSNL</sequence>
<dbReference type="Proteomes" id="UP001597549">
    <property type="component" value="Unassembled WGS sequence"/>
</dbReference>
<comment type="caution">
    <text evidence="1">The sequence shown here is derived from an EMBL/GenBank/DDBJ whole genome shotgun (WGS) entry which is preliminary data.</text>
</comment>
<dbReference type="EMBL" id="JBHUOL010000006">
    <property type="protein sequence ID" value="MFD2907640.1"/>
    <property type="molecule type" value="Genomic_DNA"/>
</dbReference>
<gene>
    <name evidence="1" type="ORF">ACFSX9_02725</name>
</gene>
<reference evidence="2" key="1">
    <citation type="journal article" date="2019" name="Int. J. Syst. Evol. Microbiol.">
        <title>The Global Catalogue of Microorganisms (GCM) 10K type strain sequencing project: providing services to taxonomists for standard genome sequencing and annotation.</title>
        <authorList>
            <consortium name="The Broad Institute Genomics Platform"/>
            <consortium name="The Broad Institute Genome Sequencing Center for Infectious Disease"/>
            <person name="Wu L."/>
            <person name="Ma J."/>
        </authorList>
    </citation>
    <scope>NUCLEOTIDE SEQUENCE [LARGE SCALE GENOMIC DNA]</scope>
    <source>
        <strain evidence="2">KCTC 52644</strain>
    </source>
</reference>
<evidence type="ECO:0000313" key="1">
    <source>
        <dbReference type="EMBL" id="MFD2907640.1"/>
    </source>
</evidence>
<evidence type="ECO:0000313" key="2">
    <source>
        <dbReference type="Proteomes" id="UP001597549"/>
    </source>
</evidence>
<name>A0ABW5Z5K9_9FLAO</name>
<proteinExistence type="predicted"/>
<accession>A0ABW5Z5K9</accession>
<dbReference type="RefSeq" id="WP_379804082.1">
    <property type="nucleotide sequence ID" value="NZ_JBHUOL010000006.1"/>
</dbReference>
<evidence type="ECO:0008006" key="3">
    <source>
        <dbReference type="Google" id="ProtNLM"/>
    </source>
</evidence>